<feature type="signal peptide" evidence="1">
    <location>
        <begin position="1"/>
        <end position="22"/>
    </location>
</feature>
<evidence type="ECO:0000313" key="3">
    <source>
        <dbReference type="EMBL" id="MBO0950289.1"/>
    </source>
</evidence>
<protein>
    <submittedName>
        <fullName evidence="3">C39 family peptidase</fullName>
    </submittedName>
</protein>
<dbReference type="EMBL" id="JAFMYW010000005">
    <property type="protein sequence ID" value="MBO0950289.1"/>
    <property type="molecule type" value="Genomic_DNA"/>
</dbReference>
<dbReference type="Pfam" id="PF13529">
    <property type="entry name" value="Peptidase_C39_2"/>
    <property type="match status" value="1"/>
</dbReference>
<sequence length="440" mass="49981">MKKQYLFCVLFCLWGVWATAQATFWTPTSLSLRVANCRVPLIPQKASLLCWAASMQMITRYHGQERTQCQLRVEASTYWQTQNSAAATPPANFTPVCESLVCAPDEFDQLQIGTTGNWNNDLYQPSQFLPIFAQIGFASAETYTPLSWTALKGEIDHCRPLISIISEGNSIDRNTHAVVTTGYVQLTGFVKGLPVRWLLINDPLGPANCEAETYLLNHPTSLTTNIGVNTDQVIYAESFIYGIQPQDLTAGLTCGPKRKYTLYWARMRQTPLLAGLLRLNKLPAVKVSRLIRNHYVSVQKLRDSTVSLVLDSLRGAQPVFDWVDTRGSRPLAYTFQRTRNQSPAVIKLSESHYKKRFACSLGPKRILLTYRPNVAGTKRYEYVRIRALGQSYYRFSHRKRWYLVPSIRYTFRDGRDDQSLLPNVAYAETTVLSRLRIALN</sequence>
<organism evidence="3 4">
    <name type="scientific">Fibrella forsythiae</name>
    <dbReference type="NCBI Taxonomy" id="2817061"/>
    <lineage>
        <taxon>Bacteria</taxon>
        <taxon>Pseudomonadati</taxon>
        <taxon>Bacteroidota</taxon>
        <taxon>Cytophagia</taxon>
        <taxon>Cytophagales</taxon>
        <taxon>Spirosomataceae</taxon>
        <taxon>Fibrella</taxon>
    </lineage>
</organism>
<gene>
    <name evidence="3" type="ORF">J2I46_16970</name>
</gene>
<feature type="chain" id="PRO_5047329546" evidence="1">
    <location>
        <begin position="23"/>
        <end position="440"/>
    </location>
</feature>
<proteinExistence type="predicted"/>
<evidence type="ECO:0000256" key="1">
    <source>
        <dbReference type="SAM" id="SignalP"/>
    </source>
</evidence>
<keyword evidence="1" id="KW-0732">Signal</keyword>
<accession>A0ABS3JJW2</accession>
<name>A0ABS3JJW2_9BACT</name>
<comment type="caution">
    <text evidence="3">The sequence shown here is derived from an EMBL/GenBank/DDBJ whole genome shotgun (WGS) entry which is preliminary data.</text>
</comment>
<feature type="domain" description="Peptidase C39-like" evidence="2">
    <location>
        <begin position="39"/>
        <end position="203"/>
    </location>
</feature>
<reference evidence="3 4" key="1">
    <citation type="submission" date="2021-03" db="EMBL/GenBank/DDBJ databases">
        <title>Fibrella sp. HMF5405 genome sequencing and assembly.</title>
        <authorList>
            <person name="Kang H."/>
            <person name="Kim H."/>
            <person name="Bae S."/>
            <person name="Joh K."/>
        </authorList>
    </citation>
    <scope>NUCLEOTIDE SEQUENCE [LARGE SCALE GENOMIC DNA]</scope>
    <source>
        <strain evidence="3 4">HMF5405</strain>
    </source>
</reference>
<dbReference type="Proteomes" id="UP000664628">
    <property type="component" value="Unassembled WGS sequence"/>
</dbReference>
<keyword evidence="4" id="KW-1185">Reference proteome</keyword>
<evidence type="ECO:0000259" key="2">
    <source>
        <dbReference type="Pfam" id="PF13529"/>
    </source>
</evidence>
<dbReference type="RefSeq" id="WP_207330248.1">
    <property type="nucleotide sequence ID" value="NZ_JAFMYW010000005.1"/>
</dbReference>
<dbReference type="InterPro" id="IPR039564">
    <property type="entry name" value="Peptidase_C39-like"/>
</dbReference>
<evidence type="ECO:0000313" key="4">
    <source>
        <dbReference type="Proteomes" id="UP000664628"/>
    </source>
</evidence>